<dbReference type="SUPFAM" id="SSF53474">
    <property type="entry name" value="alpha/beta-Hydrolases"/>
    <property type="match status" value="1"/>
</dbReference>
<reference evidence="3 4" key="1">
    <citation type="submission" date="2012-12" db="EMBL/GenBank/DDBJ databases">
        <title>Whole genome shotgun sequence of Gordonia hirsuta NBRC 16056.</title>
        <authorList>
            <person name="Isaki-Nakamura S."/>
            <person name="Hosoyama A."/>
            <person name="Tsuchikane K."/>
            <person name="Katsumata H."/>
            <person name="Baba S."/>
            <person name="Yamazaki S."/>
            <person name="Fujita N."/>
        </authorList>
    </citation>
    <scope>NUCLEOTIDE SEQUENCE [LARGE SCALE GENOMIC DNA]</scope>
    <source>
        <strain evidence="3 4">NBRC 16056</strain>
    </source>
</reference>
<accession>L7LBI9</accession>
<dbReference type="GO" id="GO:0016020">
    <property type="term" value="C:membrane"/>
    <property type="evidence" value="ECO:0007669"/>
    <property type="project" value="TreeGrafter"/>
</dbReference>
<name>L7LBI9_9ACTN</name>
<organism evidence="3 4">
    <name type="scientific">Gordonia hirsuta DSM 44140 = NBRC 16056</name>
    <dbReference type="NCBI Taxonomy" id="1121927"/>
    <lineage>
        <taxon>Bacteria</taxon>
        <taxon>Bacillati</taxon>
        <taxon>Actinomycetota</taxon>
        <taxon>Actinomycetes</taxon>
        <taxon>Mycobacteriales</taxon>
        <taxon>Gordoniaceae</taxon>
        <taxon>Gordonia</taxon>
    </lineage>
</organism>
<feature type="domain" description="AB hydrolase-1" evidence="2">
    <location>
        <begin position="3"/>
        <end position="243"/>
    </location>
</feature>
<keyword evidence="4" id="KW-1185">Reference proteome</keyword>
<keyword evidence="1" id="KW-0378">Hydrolase</keyword>
<evidence type="ECO:0000259" key="2">
    <source>
        <dbReference type="Pfam" id="PF12697"/>
    </source>
</evidence>
<dbReference type="Pfam" id="PF12697">
    <property type="entry name" value="Abhydrolase_6"/>
    <property type="match status" value="1"/>
</dbReference>
<dbReference type="EMBL" id="BANT01000030">
    <property type="protein sequence ID" value="GAC58101.1"/>
    <property type="molecule type" value="Genomic_DNA"/>
</dbReference>
<dbReference type="Proteomes" id="UP000053405">
    <property type="component" value="Unassembled WGS sequence"/>
</dbReference>
<dbReference type="STRING" id="1121927.GOHSU_30_00250"/>
<sequence length="273" mass="29650">MSIVFAHGWTLGSELWDDVIARLVDRFGEDVNIVSYDHRGHGRSDAGPRGSGTLEQLADDLRTVIDVCAPGGKVILAGHSMGGMALLAFAERHRDLLDDRVAGAVFVCTSPGRMWNPLKRLPGFYLTAPTVLGVNNPRLLRNSWITRLGLKHGLYGGTAQTRHLNESIRQMRAVDPKIYAELGISMMRHERDGILGHFAAIPTVVFVGTRDRLTPARHGRRLAAGVDGALLLIEPGAGHMVPCERSVSVARELDALTRAVLSTSVDVIVEQTA</sequence>
<evidence type="ECO:0000313" key="3">
    <source>
        <dbReference type="EMBL" id="GAC58101.1"/>
    </source>
</evidence>
<comment type="caution">
    <text evidence="3">The sequence shown here is derived from an EMBL/GenBank/DDBJ whole genome shotgun (WGS) entry which is preliminary data.</text>
</comment>
<dbReference type="eggNOG" id="COG2267">
    <property type="taxonomic scope" value="Bacteria"/>
</dbReference>
<dbReference type="PANTHER" id="PTHR43798:SF31">
    <property type="entry name" value="AB HYDROLASE SUPERFAMILY PROTEIN YCLE"/>
    <property type="match status" value="1"/>
</dbReference>
<dbReference type="InterPro" id="IPR000073">
    <property type="entry name" value="AB_hydrolase_1"/>
</dbReference>
<protein>
    <submittedName>
        <fullName evidence="3">Peptidase S33 family protein</fullName>
    </submittedName>
</protein>
<dbReference type="PANTHER" id="PTHR43798">
    <property type="entry name" value="MONOACYLGLYCEROL LIPASE"/>
    <property type="match status" value="1"/>
</dbReference>
<gene>
    <name evidence="3" type="ORF">GOHSU_30_00250</name>
</gene>
<evidence type="ECO:0000313" key="4">
    <source>
        <dbReference type="Proteomes" id="UP000053405"/>
    </source>
</evidence>
<dbReference type="GO" id="GO:0016787">
    <property type="term" value="F:hydrolase activity"/>
    <property type="evidence" value="ECO:0007669"/>
    <property type="project" value="UniProtKB-KW"/>
</dbReference>
<dbReference type="AlphaFoldDB" id="L7LBI9"/>
<dbReference type="InterPro" id="IPR050266">
    <property type="entry name" value="AB_hydrolase_sf"/>
</dbReference>
<dbReference type="PRINTS" id="PR00111">
    <property type="entry name" value="ABHYDROLASE"/>
</dbReference>
<dbReference type="InterPro" id="IPR029058">
    <property type="entry name" value="AB_hydrolase_fold"/>
</dbReference>
<dbReference type="RefSeq" id="WP_005941563.1">
    <property type="nucleotide sequence ID" value="NZ_ATVK01000054.1"/>
</dbReference>
<proteinExistence type="predicted"/>
<evidence type="ECO:0000256" key="1">
    <source>
        <dbReference type="ARBA" id="ARBA00022801"/>
    </source>
</evidence>
<dbReference type="Gene3D" id="3.40.50.1820">
    <property type="entry name" value="alpha/beta hydrolase"/>
    <property type="match status" value="1"/>
</dbReference>